<comment type="caution">
    <text evidence="1">The sequence shown here is derived from an EMBL/GenBank/DDBJ whole genome shotgun (WGS) entry which is preliminary data.</text>
</comment>
<dbReference type="AlphaFoldDB" id="A0A0F9I0J7"/>
<sequence>MDMTLEEAEDFFSEFYLGKHHIPSKIHAFGNGWNVNQYGSLSTYDFDGLTRLVFLAHDKCIRAEIGNSGPGMIKIIIHKRKNRDGDHQYDRHPTIETALEQWRKSYKKENE</sequence>
<organism evidence="1">
    <name type="scientific">marine sediment metagenome</name>
    <dbReference type="NCBI Taxonomy" id="412755"/>
    <lineage>
        <taxon>unclassified sequences</taxon>
        <taxon>metagenomes</taxon>
        <taxon>ecological metagenomes</taxon>
    </lineage>
</organism>
<gene>
    <name evidence="1" type="ORF">LCGC14_1935200</name>
</gene>
<protein>
    <submittedName>
        <fullName evidence="1">Uncharacterized protein</fullName>
    </submittedName>
</protein>
<accession>A0A0F9I0J7</accession>
<evidence type="ECO:0000313" key="1">
    <source>
        <dbReference type="EMBL" id="KKL87390.1"/>
    </source>
</evidence>
<reference evidence="1" key="1">
    <citation type="journal article" date="2015" name="Nature">
        <title>Complex archaea that bridge the gap between prokaryotes and eukaryotes.</title>
        <authorList>
            <person name="Spang A."/>
            <person name="Saw J.H."/>
            <person name="Jorgensen S.L."/>
            <person name="Zaremba-Niedzwiedzka K."/>
            <person name="Martijn J."/>
            <person name="Lind A.E."/>
            <person name="van Eijk R."/>
            <person name="Schleper C."/>
            <person name="Guy L."/>
            <person name="Ettema T.J."/>
        </authorList>
    </citation>
    <scope>NUCLEOTIDE SEQUENCE</scope>
</reference>
<proteinExistence type="predicted"/>
<name>A0A0F9I0J7_9ZZZZ</name>
<dbReference type="EMBL" id="LAZR01020849">
    <property type="protein sequence ID" value="KKL87390.1"/>
    <property type="molecule type" value="Genomic_DNA"/>
</dbReference>